<keyword evidence="1" id="KW-0488">Methylation</keyword>
<proteinExistence type="inferred from homology"/>
<comment type="similarity">
    <text evidence="2">Belongs to the methyl-accepting chemotaxis (MCP) protein family.</text>
</comment>
<dbReference type="EMBL" id="JAEDXG010000490">
    <property type="protein sequence ID" value="MBH9703065.1"/>
    <property type="molecule type" value="Genomic_DNA"/>
</dbReference>
<evidence type="ECO:0000313" key="5">
    <source>
        <dbReference type="EMBL" id="MBH9703065.1"/>
    </source>
</evidence>
<name>A0A8I1AWL7_BURCE</name>
<dbReference type="InterPro" id="IPR004089">
    <property type="entry name" value="MCPsignal_dom"/>
</dbReference>
<dbReference type="SUPFAM" id="SSF58104">
    <property type="entry name" value="Methyl-accepting chemotaxis protein (MCP) signaling domain"/>
    <property type="match status" value="1"/>
</dbReference>
<dbReference type="Gene3D" id="1.10.287.950">
    <property type="entry name" value="Methyl-accepting chemotaxis protein"/>
    <property type="match status" value="1"/>
</dbReference>
<feature type="domain" description="Methyl-accepting transducer" evidence="4">
    <location>
        <begin position="1"/>
        <end position="78"/>
    </location>
</feature>
<dbReference type="InterPro" id="IPR004090">
    <property type="entry name" value="Chemotax_Me-accpt_rcpt"/>
</dbReference>
<comment type="caution">
    <text evidence="5">The sequence shown here is derived from an EMBL/GenBank/DDBJ whole genome shotgun (WGS) entry which is preliminary data.</text>
</comment>
<evidence type="ECO:0000256" key="3">
    <source>
        <dbReference type="PROSITE-ProRule" id="PRU00284"/>
    </source>
</evidence>
<accession>A0A8I1AWL7</accession>
<reference evidence="5" key="1">
    <citation type="submission" date="2020-12" db="EMBL/GenBank/DDBJ databases">
        <title>Burkholderia cepacia complex in Mexico.</title>
        <authorList>
            <person name="Estrada P."/>
        </authorList>
    </citation>
    <scope>NUCLEOTIDE SEQUENCE</scope>
    <source>
        <strain evidence="5">871</strain>
    </source>
</reference>
<evidence type="ECO:0000256" key="2">
    <source>
        <dbReference type="ARBA" id="ARBA00029447"/>
    </source>
</evidence>
<evidence type="ECO:0000313" key="6">
    <source>
        <dbReference type="Proteomes" id="UP000645612"/>
    </source>
</evidence>
<organism evidence="5 6">
    <name type="scientific">Burkholderia cepacia</name>
    <name type="common">Pseudomonas cepacia</name>
    <dbReference type="NCBI Taxonomy" id="292"/>
    <lineage>
        <taxon>Bacteria</taxon>
        <taxon>Pseudomonadati</taxon>
        <taxon>Pseudomonadota</taxon>
        <taxon>Betaproteobacteria</taxon>
        <taxon>Burkholderiales</taxon>
        <taxon>Burkholderiaceae</taxon>
        <taxon>Burkholderia</taxon>
        <taxon>Burkholderia cepacia complex</taxon>
    </lineage>
</organism>
<dbReference type="Pfam" id="PF00015">
    <property type="entry name" value="MCPsignal"/>
    <property type="match status" value="1"/>
</dbReference>
<feature type="non-terminal residue" evidence="5">
    <location>
        <position position="1"/>
    </location>
</feature>
<evidence type="ECO:0000256" key="1">
    <source>
        <dbReference type="ARBA" id="ARBA00022481"/>
    </source>
</evidence>
<dbReference type="GO" id="GO:0006935">
    <property type="term" value="P:chemotaxis"/>
    <property type="evidence" value="ECO:0007669"/>
    <property type="project" value="InterPro"/>
</dbReference>
<keyword evidence="3" id="KW-0807">Transducer</keyword>
<dbReference type="PRINTS" id="PR00260">
    <property type="entry name" value="CHEMTRNSDUCR"/>
</dbReference>
<protein>
    <submittedName>
        <fullName evidence="5">Methyl-accepting chemotaxis protein</fullName>
    </submittedName>
</protein>
<evidence type="ECO:0000259" key="4">
    <source>
        <dbReference type="PROSITE" id="PS50111"/>
    </source>
</evidence>
<dbReference type="InterPro" id="IPR051310">
    <property type="entry name" value="MCP_chemotaxis"/>
</dbReference>
<feature type="non-terminal residue" evidence="5">
    <location>
        <position position="78"/>
    </location>
</feature>
<dbReference type="RefSeq" id="WP_232361576.1">
    <property type="nucleotide sequence ID" value="NZ_JAEDXG010000490.1"/>
</dbReference>
<gene>
    <name evidence="5" type="ORF">JAO13_42365</name>
</gene>
<dbReference type="Proteomes" id="UP000645612">
    <property type="component" value="Unassembled WGS sequence"/>
</dbReference>
<sequence>ETAASMEELATTVKQNADTAREANRMVAASAAVAQRGGEAVSSVVETMRAISGSSSRISDIVGVIDGIAFQTNILALN</sequence>
<dbReference type="GO" id="GO:0007165">
    <property type="term" value="P:signal transduction"/>
    <property type="evidence" value="ECO:0007669"/>
    <property type="project" value="UniProtKB-KW"/>
</dbReference>
<dbReference type="GO" id="GO:0005886">
    <property type="term" value="C:plasma membrane"/>
    <property type="evidence" value="ECO:0007669"/>
    <property type="project" value="TreeGrafter"/>
</dbReference>
<dbReference type="PANTHER" id="PTHR43531:SF14">
    <property type="entry name" value="METHYL-ACCEPTING CHEMOTAXIS PROTEIN I-RELATED"/>
    <property type="match status" value="1"/>
</dbReference>
<dbReference type="PANTHER" id="PTHR43531">
    <property type="entry name" value="PROTEIN ICFG"/>
    <property type="match status" value="1"/>
</dbReference>
<dbReference type="PROSITE" id="PS50111">
    <property type="entry name" value="CHEMOTAXIS_TRANSDUC_2"/>
    <property type="match status" value="1"/>
</dbReference>
<dbReference type="AlphaFoldDB" id="A0A8I1AWL7"/>
<dbReference type="GO" id="GO:0004888">
    <property type="term" value="F:transmembrane signaling receptor activity"/>
    <property type="evidence" value="ECO:0007669"/>
    <property type="project" value="InterPro"/>
</dbReference>